<dbReference type="Proteomes" id="UP001138894">
    <property type="component" value="Unassembled WGS sequence"/>
</dbReference>
<dbReference type="InterPro" id="IPR046551">
    <property type="entry name" value="DUF6705"/>
</dbReference>
<gene>
    <name evidence="2" type="ORF">KCG49_01915</name>
</gene>
<proteinExistence type="predicted"/>
<reference evidence="2" key="1">
    <citation type="submission" date="2021-04" db="EMBL/GenBank/DDBJ databases">
        <authorList>
            <person name="Pira H."/>
            <person name="Risdian C."/>
            <person name="Wink J."/>
        </authorList>
    </citation>
    <scope>NUCLEOTIDE SEQUENCE</scope>
    <source>
        <strain evidence="2">WHY3</strain>
    </source>
</reference>
<dbReference type="Pfam" id="PF20448">
    <property type="entry name" value="DUF6705"/>
    <property type="match status" value="1"/>
</dbReference>
<name>A0A9X1F638_9FLAO</name>
<dbReference type="PROSITE" id="PS51257">
    <property type="entry name" value="PROKAR_LIPOPROTEIN"/>
    <property type="match status" value="1"/>
</dbReference>
<sequence>MKQLILILSIITTLSCKVQSPIVPIDSDEYSENIYYRDIDGVFDPFIGTWVWQDGNNSITIEIVKLEQVYYEGHNYKEYRDRLIGKIKYIENGVEIFNTLSYSNDNHTIINKNKSPINGGFSFRFEDPLLSNKTGHVDFDLINDGTQATFRLRNREGVRFYQPGETPEDPDFSMPRRVEFTLTKQ</sequence>
<dbReference type="EMBL" id="JAGSPD010000001">
    <property type="protein sequence ID" value="MBV7267944.1"/>
    <property type="molecule type" value="Genomic_DNA"/>
</dbReference>
<dbReference type="RefSeq" id="WP_218544479.1">
    <property type="nucleotide sequence ID" value="NZ_JAGSPD010000001.1"/>
</dbReference>
<evidence type="ECO:0000313" key="2">
    <source>
        <dbReference type="EMBL" id="MBV7267944.1"/>
    </source>
</evidence>
<accession>A0A9X1F638</accession>
<keyword evidence="3" id="KW-1185">Reference proteome</keyword>
<comment type="caution">
    <text evidence="2">The sequence shown here is derived from an EMBL/GenBank/DDBJ whole genome shotgun (WGS) entry which is preliminary data.</text>
</comment>
<evidence type="ECO:0000313" key="3">
    <source>
        <dbReference type="Proteomes" id="UP001138894"/>
    </source>
</evidence>
<organism evidence="2 3">
    <name type="scientific">Winogradskyella luteola</name>
    <dbReference type="NCBI Taxonomy" id="2828330"/>
    <lineage>
        <taxon>Bacteria</taxon>
        <taxon>Pseudomonadati</taxon>
        <taxon>Bacteroidota</taxon>
        <taxon>Flavobacteriia</taxon>
        <taxon>Flavobacteriales</taxon>
        <taxon>Flavobacteriaceae</taxon>
        <taxon>Winogradskyella</taxon>
    </lineage>
</organism>
<feature type="domain" description="DUF6705" evidence="1">
    <location>
        <begin position="1"/>
        <end position="185"/>
    </location>
</feature>
<evidence type="ECO:0000259" key="1">
    <source>
        <dbReference type="Pfam" id="PF20448"/>
    </source>
</evidence>
<dbReference type="AlphaFoldDB" id="A0A9X1F638"/>
<protein>
    <recommendedName>
        <fullName evidence="1">DUF6705 domain-containing protein</fullName>
    </recommendedName>
</protein>